<accession>A0ABR2JDR4</accession>
<evidence type="ECO:0008006" key="3">
    <source>
        <dbReference type="Google" id="ProtNLM"/>
    </source>
</evidence>
<evidence type="ECO:0000313" key="1">
    <source>
        <dbReference type="EMBL" id="KAK8876088.1"/>
    </source>
</evidence>
<dbReference type="SUPFAM" id="SSF49785">
    <property type="entry name" value="Galactose-binding domain-like"/>
    <property type="match status" value="1"/>
</dbReference>
<dbReference type="InterPro" id="IPR008979">
    <property type="entry name" value="Galactose-bd-like_sf"/>
</dbReference>
<organism evidence="1 2">
    <name type="scientific">Tritrichomonas musculus</name>
    <dbReference type="NCBI Taxonomy" id="1915356"/>
    <lineage>
        <taxon>Eukaryota</taxon>
        <taxon>Metamonada</taxon>
        <taxon>Parabasalia</taxon>
        <taxon>Tritrichomonadida</taxon>
        <taxon>Tritrichomonadidae</taxon>
        <taxon>Tritrichomonas</taxon>
    </lineage>
</organism>
<dbReference type="Gene3D" id="2.60.120.260">
    <property type="entry name" value="Galactose-binding domain-like"/>
    <property type="match status" value="1"/>
</dbReference>
<evidence type="ECO:0000313" key="2">
    <source>
        <dbReference type="Proteomes" id="UP001470230"/>
    </source>
</evidence>
<sequence length="433" mass="50835">MQLKLSLERAKEIPLNQYDKNFTFIINGSQYHTSRIVADLLSPTICQLHYNDPTISEFLINTEQDGNFQHILNLVNYNTNDISEDEIPFLGEILEKLNNNMIQIQLPEVSLTKDNVIDLICQYENKYIFSSHFQRAIVFISSHFYEIDDQEKKLNGLKKETIEQILINDQLQLESEDQLLDFINELFENDPSFINLYEHVNFLNVSTSAIQKFVSIFDSNDLTSQIWKRITTRLTQEISIQNDRQNDDINHKYVSKGKPLLLESNQEFKGIFDYINKKGNIYNEISFTSSPLCTNEETDSPKHVVQFDNNKYFRSKDVENAFICFDFKNRRVIPTSYTIRSTRNNSIRPKSWTIEGSNNNTNWDPIDVQKDSLVFNASGSFHTFQINKQLKKEYQYIRIRQTDKGYNCNNNGKPRGDYIFVIDSIEFYGYLFE</sequence>
<protein>
    <recommendedName>
        <fullName evidence="3">BACK domain-containing protein</fullName>
    </recommendedName>
</protein>
<name>A0ABR2JDR4_9EUKA</name>
<keyword evidence="2" id="KW-1185">Reference proteome</keyword>
<comment type="caution">
    <text evidence="1">The sequence shown here is derived from an EMBL/GenBank/DDBJ whole genome shotgun (WGS) entry which is preliminary data.</text>
</comment>
<dbReference type="EMBL" id="JAPFFF010000012">
    <property type="protein sequence ID" value="KAK8876088.1"/>
    <property type="molecule type" value="Genomic_DNA"/>
</dbReference>
<proteinExistence type="predicted"/>
<reference evidence="1 2" key="1">
    <citation type="submission" date="2024-04" db="EMBL/GenBank/DDBJ databases">
        <title>Tritrichomonas musculus Genome.</title>
        <authorList>
            <person name="Alves-Ferreira E."/>
            <person name="Grigg M."/>
            <person name="Lorenzi H."/>
            <person name="Galac M."/>
        </authorList>
    </citation>
    <scope>NUCLEOTIDE SEQUENCE [LARGE SCALE GENOMIC DNA]</scope>
    <source>
        <strain evidence="1 2">EAF2021</strain>
    </source>
</reference>
<dbReference type="Proteomes" id="UP001470230">
    <property type="component" value="Unassembled WGS sequence"/>
</dbReference>
<gene>
    <name evidence="1" type="ORF">M9Y10_006274</name>
</gene>